<comment type="caution">
    <text evidence="1">The sequence shown here is derived from an EMBL/GenBank/DDBJ whole genome shotgun (WGS) entry which is preliminary data.</text>
</comment>
<sequence length="72" mass="7869">MCVLTLLNTERIVYGLEGGEKGGASLWPNEASTFVDAKTTCRRSCSYGSRRRSVASLGLSRVVSGRVSKAWW</sequence>
<dbReference type="Proteomes" id="UP000712600">
    <property type="component" value="Unassembled WGS sequence"/>
</dbReference>
<evidence type="ECO:0000313" key="2">
    <source>
        <dbReference type="Proteomes" id="UP000712600"/>
    </source>
</evidence>
<accession>A0A8S9PP47</accession>
<proteinExistence type="predicted"/>
<protein>
    <submittedName>
        <fullName evidence="1">Uncharacterized protein</fullName>
    </submittedName>
</protein>
<dbReference type="AlphaFoldDB" id="A0A8S9PP47"/>
<organism evidence="1 2">
    <name type="scientific">Brassica cretica</name>
    <name type="common">Mustard</name>
    <dbReference type="NCBI Taxonomy" id="69181"/>
    <lineage>
        <taxon>Eukaryota</taxon>
        <taxon>Viridiplantae</taxon>
        <taxon>Streptophyta</taxon>
        <taxon>Embryophyta</taxon>
        <taxon>Tracheophyta</taxon>
        <taxon>Spermatophyta</taxon>
        <taxon>Magnoliopsida</taxon>
        <taxon>eudicotyledons</taxon>
        <taxon>Gunneridae</taxon>
        <taxon>Pentapetalae</taxon>
        <taxon>rosids</taxon>
        <taxon>malvids</taxon>
        <taxon>Brassicales</taxon>
        <taxon>Brassicaceae</taxon>
        <taxon>Brassiceae</taxon>
        <taxon>Brassica</taxon>
    </lineage>
</organism>
<gene>
    <name evidence="1" type="ORF">F2Q69_00050983</name>
</gene>
<reference evidence="1" key="1">
    <citation type="submission" date="2019-12" db="EMBL/GenBank/DDBJ databases">
        <title>Genome sequencing and annotation of Brassica cretica.</title>
        <authorList>
            <person name="Studholme D.J."/>
            <person name="Sarris P."/>
        </authorList>
    </citation>
    <scope>NUCLEOTIDE SEQUENCE</scope>
    <source>
        <strain evidence="1">PFS-109/04</strain>
        <tissue evidence="1">Leaf</tissue>
    </source>
</reference>
<evidence type="ECO:0000313" key="1">
    <source>
        <dbReference type="EMBL" id="KAF3521281.1"/>
    </source>
</evidence>
<dbReference type="EMBL" id="QGKX02001347">
    <property type="protein sequence ID" value="KAF3521281.1"/>
    <property type="molecule type" value="Genomic_DNA"/>
</dbReference>
<name>A0A8S9PP47_BRACR</name>